<organism evidence="5 6">
    <name type="scientific">Rhodosorus marinus</name>
    <dbReference type="NCBI Taxonomy" id="101924"/>
    <lineage>
        <taxon>Eukaryota</taxon>
        <taxon>Rhodophyta</taxon>
        <taxon>Stylonematophyceae</taxon>
        <taxon>Stylonematales</taxon>
        <taxon>Stylonemataceae</taxon>
        <taxon>Rhodosorus</taxon>
    </lineage>
</organism>
<evidence type="ECO:0000313" key="6">
    <source>
        <dbReference type="Proteomes" id="UP001157974"/>
    </source>
</evidence>
<sequence length="385" mass="43325">MREERKEACKNMNGSYEEQTDSYGPYTVPGSGSYQEHGSERVGRPTTESLTKSRPQILIAGLPGSGKSSVQSVVFHKISPHETVFLAATESVHKHEVGNSAFVQLQILDIPGKLGSVEAEENLDSVMKGCSALIFVIDVTSENTDEALSRLKDTILRAYNANSNIFIEVFIHKADALTEEQRRYCQSELQERVDDELRESNDKVINRISYRTTSIFDHSVFEAFSLVVQRLISELGALESMLDLLVNRCIMEKAFLFDEVSKLYIATDSTPYHPQDFELCSDLIEVNIDLGGIYSEKIAKKGAADKDDDDKSSKGRSSTATIHLSNNMILYLREVSQYLLLVCIMRRQNFDGNVGLIEYNVKIFAEGLREIIERRRQELNLPSES</sequence>
<dbReference type="GO" id="GO:0010507">
    <property type="term" value="P:negative regulation of autophagy"/>
    <property type="evidence" value="ECO:0007669"/>
    <property type="project" value="TreeGrafter"/>
</dbReference>
<dbReference type="Gene3D" id="3.30.450.190">
    <property type="match status" value="1"/>
</dbReference>
<feature type="region of interest" description="Disordered" evidence="4">
    <location>
        <begin position="1"/>
        <end position="54"/>
    </location>
</feature>
<dbReference type="InterPro" id="IPR027417">
    <property type="entry name" value="P-loop_NTPase"/>
</dbReference>
<accession>A0AAV8UIG2</accession>
<evidence type="ECO:0000256" key="3">
    <source>
        <dbReference type="ARBA" id="ARBA00023134"/>
    </source>
</evidence>
<comment type="similarity">
    <text evidence="1">Belongs to the GTR/RAG GTP-binding protein family.</text>
</comment>
<dbReference type="Gene3D" id="3.40.50.300">
    <property type="entry name" value="P-loop containing nucleotide triphosphate hydrolases"/>
    <property type="match status" value="1"/>
</dbReference>
<gene>
    <name evidence="5" type="ORF">NDN08_006693</name>
</gene>
<dbReference type="Proteomes" id="UP001157974">
    <property type="component" value="Unassembled WGS sequence"/>
</dbReference>
<reference evidence="5 6" key="1">
    <citation type="journal article" date="2023" name="Nat. Commun.">
        <title>Origin of minicircular mitochondrial genomes in red algae.</title>
        <authorList>
            <person name="Lee Y."/>
            <person name="Cho C.H."/>
            <person name="Lee Y.M."/>
            <person name="Park S.I."/>
            <person name="Yang J.H."/>
            <person name="West J.A."/>
            <person name="Bhattacharya D."/>
            <person name="Yoon H.S."/>
        </authorList>
    </citation>
    <scope>NUCLEOTIDE SEQUENCE [LARGE SCALE GENOMIC DNA]</scope>
    <source>
        <strain evidence="5 6">CCMP1338</strain>
        <tissue evidence="5">Whole cell</tissue>
    </source>
</reference>
<dbReference type="InterPro" id="IPR006762">
    <property type="entry name" value="Gtr1_RagA"/>
</dbReference>
<dbReference type="GO" id="GO:0005634">
    <property type="term" value="C:nucleus"/>
    <property type="evidence" value="ECO:0007669"/>
    <property type="project" value="TreeGrafter"/>
</dbReference>
<keyword evidence="2" id="KW-0547">Nucleotide-binding</keyword>
<keyword evidence="6" id="KW-1185">Reference proteome</keyword>
<dbReference type="EMBL" id="JAMWBK010000009">
    <property type="protein sequence ID" value="KAJ8902286.1"/>
    <property type="molecule type" value="Genomic_DNA"/>
</dbReference>
<dbReference type="GO" id="GO:0003924">
    <property type="term" value="F:GTPase activity"/>
    <property type="evidence" value="ECO:0007669"/>
    <property type="project" value="TreeGrafter"/>
</dbReference>
<evidence type="ECO:0000256" key="2">
    <source>
        <dbReference type="ARBA" id="ARBA00022741"/>
    </source>
</evidence>
<dbReference type="GO" id="GO:0005764">
    <property type="term" value="C:lysosome"/>
    <property type="evidence" value="ECO:0007669"/>
    <property type="project" value="TreeGrafter"/>
</dbReference>
<evidence type="ECO:0000313" key="5">
    <source>
        <dbReference type="EMBL" id="KAJ8902286.1"/>
    </source>
</evidence>
<protein>
    <recommendedName>
        <fullName evidence="7">Ras-related GTP-binding protein</fullName>
    </recommendedName>
</protein>
<evidence type="ECO:0000256" key="4">
    <source>
        <dbReference type="SAM" id="MobiDB-lite"/>
    </source>
</evidence>
<dbReference type="GO" id="GO:1990131">
    <property type="term" value="C:Gtr1-Gtr2 GTPase complex"/>
    <property type="evidence" value="ECO:0007669"/>
    <property type="project" value="TreeGrafter"/>
</dbReference>
<evidence type="ECO:0000256" key="1">
    <source>
        <dbReference type="ARBA" id="ARBA00007756"/>
    </source>
</evidence>
<dbReference type="SUPFAM" id="SSF52540">
    <property type="entry name" value="P-loop containing nucleoside triphosphate hydrolases"/>
    <property type="match status" value="1"/>
</dbReference>
<dbReference type="AlphaFoldDB" id="A0AAV8UIG2"/>
<dbReference type="GO" id="GO:0005525">
    <property type="term" value="F:GTP binding"/>
    <property type="evidence" value="ECO:0007669"/>
    <property type="project" value="UniProtKB-KW"/>
</dbReference>
<dbReference type="GO" id="GO:1904263">
    <property type="term" value="P:positive regulation of TORC1 signaling"/>
    <property type="evidence" value="ECO:0007669"/>
    <property type="project" value="TreeGrafter"/>
</dbReference>
<comment type="caution">
    <text evidence="5">The sequence shown here is derived from an EMBL/GenBank/DDBJ whole genome shotgun (WGS) entry which is preliminary data.</text>
</comment>
<proteinExistence type="inferred from homology"/>
<keyword evidence="3" id="KW-0342">GTP-binding</keyword>
<dbReference type="Pfam" id="PF04670">
    <property type="entry name" value="Gtr1_RagA"/>
    <property type="match status" value="1"/>
</dbReference>
<dbReference type="GO" id="GO:0009267">
    <property type="term" value="P:cellular response to starvation"/>
    <property type="evidence" value="ECO:0007669"/>
    <property type="project" value="TreeGrafter"/>
</dbReference>
<dbReference type="PANTHER" id="PTHR11259:SF2">
    <property type="entry name" value="GH16429P"/>
    <property type="match status" value="1"/>
</dbReference>
<evidence type="ECO:0008006" key="7">
    <source>
        <dbReference type="Google" id="ProtNLM"/>
    </source>
</evidence>
<name>A0AAV8UIG2_9RHOD</name>
<dbReference type="PANTHER" id="PTHR11259">
    <property type="entry name" value="RAS-RELATED GTP BINDING RAG/GTR YEAST"/>
    <property type="match status" value="1"/>
</dbReference>